<sequence>MQSDPKLATDLRRLTHLIALAEEGRFSRAAVRVHLSEAAFGRSIKSLEDQVGMHLFDRNAQRVSLTRAGEMVLERARALVFDSSCLQRDIELMRQGDAGEIAIGAAPIPAATIMPRLLSELGRSSPQLVTRVRLGNLIGLIEKLEAQELDFCLGEPKLLARSDRYVSVLVGVQAGALFCRAGHPIEGNNKIGVDALRRYGIAGISATHSMMEQIAASYGFASAQEFPLTVECDDLNLLSRLVADSDVIGLLPDDLEAASRLDLRQLEVKLKKPVVVNLHAIWLKGRTMSPAALRAVSLAQTIANRRTGADSPVMRRARPSAGSPRAY</sequence>
<evidence type="ECO:0000313" key="7">
    <source>
        <dbReference type="EMBL" id="MDO1534842.1"/>
    </source>
</evidence>
<comment type="similarity">
    <text evidence="1">Belongs to the LysR transcriptional regulatory family.</text>
</comment>
<comment type="caution">
    <text evidence="7">The sequence shown here is derived from an EMBL/GenBank/DDBJ whole genome shotgun (WGS) entry which is preliminary data.</text>
</comment>
<dbReference type="InterPro" id="IPR050950">
    <property type="entry name" value="HTH-type_LysR_regulators"/>
</dbReference>
<dbReference type="CDD" id="cd05466">
    <property type="entry name" value="PBP2_LTTR_substrate"/>
    <property type="match status" value="1"/>
</dbReference>
<organism evidence="7 8">
    <name type="scientific">Variovorax ginsengisoli</name>
    <dbReference type="NCBI Taxonomy" id="363844"/>
    <lineage>
        <taxon>Bacteria</taxon>
        <taxon>Pseudomonadati</taxon>
        <taxon>Pseudomonadota</taxon>
        <taxon>Betaproteobacteria</taxon>
        <taxon>Burkholderiales</taxon>
        <taxon>Comamonadaceae</taxon>
        <taxon>Variovorax</taxon>
    </lineage>
</organism>
<dbReference type="InterPro" id="IPR036390">
    <property type="entry name" value="WH_DNA-bd_sf"/>
</dbReference>
<gene>
    <name evidence="7" type="ORF">Q2T77_21345</name>
</gene>
<dbReference type="Gene3D" id="1.10.10.10">
    <property type="entry name" value="Winged helix-like DNA-binding domain superfamily/Winged helix DNA-binding domain"/>
    <property type="match status" value="1"/>
</dbReference>
<name>A0ABT8S9D8_9BURK</name>
<evidence type="ECO:0000313" key="8">
    <source>
        <dbReference type="Proteomes" id="UP001169027"/>
    </source>
</evidence>
<protein>
    <submittedName>
        <fullName evidence="7">LysR family transcriptional regulator</fullName>
    </submittedName>
</protein>
<dbReference type="InterPro" id="IPR000847">
    <property type="entry name" value="LysR_HTH_N"/>
</dbReference>
<feature type="region of interest" description="Disordered" evidence="5">
    <location>
        <begin position="307"/>
        <end position="327"/>
    </location>
</feature>
<keyword evidence="3" id="KW-0238">DNA-binding</keyword>
<proteinExistence type="inferred from homology"/>
<dbReference type="InterPro" id="IPR005119">
    <property type="entry name" value="LysR_subst-bd"/>
</dbReference>
<dbReference type="PANTHER" id="PTHR30419:SF8">
    <property type="entry name" value="NITROGEN ASSIMILATION TRANSCRIPTIONAL ACTIVATOR-RELATED"/>
    <property type="match status" value="1"/>
</dbReference>
<keyword evidence="4" id="KW-0804">Transcription</keyword>
<dbReference type="PANTHER" id="PTHR30419">
    <property type="entry name" value="HTH-TYPE TRANSCRIPTIONAL REGULATOR YBHD"/>
    <property type="match status" value="1"/>
</dbReference>
<keyword evidence="8" id="KW-1185">Reference proteome</keyword>
<accession>A0ABT8S9D8</accession>
<evidence type="ECO:0000259" key="6">
    <source>
        <dbReference type="PROSITE" id="PS50931"/>
    </source>
</evidence>
<dbReference type="SUPFAM" id="SSF53850">
    <property type="entry name" value="Periplasmic binding protein-like II"/>
    <property type="match status" value="1"/>
</dbReference>
<dbReference type="Pfam" id="PF03466">
    <property type="entry name" value="LysR_substrate"/>
    <property type="match status" value="1"/>
</dbReference>
<evidence type="ECO:0000256" key="3">
    <source>
        <dbReference type="ARBA" id="ARBA00023125"/>
    </source>
</evidence>
<evidence type="ECO:0000256" key="5">
    <source>
        <dbReference type="SAM" id="MobiDB-lite"/>
    </source>
</evidence>
<dbReference type="InterPro" id="IPR036388">
    <property type="entry name" value="WH-like_DNA-bd_sf"/>
</dbReference>
<evidence type="ECO:0000256" key="1">
    <source>
        <dbReference type="ARBA" id="ARBA00009437"/>
    </source>
</evidence>
<dbReference type="PROSITE" id="PS50931">
    <property type="entry name" value="HTH_LYSR"/>
    <property type="match status" value="1"/>
</dbReference>
<dbReference type="SUPFAM" id="SSF46785">
    <property type="entry name" value="Winged helix' DNA-binding domain"/>
    <property type="match status" value="1"/>
</dbReference>
<keyword evidence="2" id="KW-0805">Transcription regulation</keyword>
<feature type="domain" description="HTH lysR-type" evidence="6">
    <location>
        <begin position="9"/>
        <end position="66"/>
    </location>
</feature>
<evidence type="ECO:0000256" key="2">
    <source>
        <dbReference type="ARBA" id="ARBA00023015"/>
    </source>
</evidence>
<dbReference type="RefSeq" id="WP_301812604.1">
    <property type="nucleotide sequence ID" value="NZ_JAUJZH010000016.1"/>
</dbReference>
<dbReference type="Gene3D" id="3.40.190.10">
    <property type="entry name" value="Periplasmic binding protein-like II"/>
    <property type="match status" value="2"/>
</dbReference>
<reference evidence="7" key="1">
    <citation type="submission" date="2023-06" db="EMBL/GenBank/DDBJ databases">
        <authorList>
            <person name="Jiang Y."/>
            <person name="Liu Q."/>
        </authorList>
    </citation>
    <scope>NUCLEOTIDE SEQUENCE</scope>
    <source>
        <strain evidence="7">CGMCC 1.12090</strain>
    </source>
</reference>
<dbReference type="Proteomes" id="UP001169027">
    <property type="component" value="Unassembled WGS sequence"/>
</dbReference>
<dbReference type="EMBL" id="JAUKVY010000016">
    <property type="protein sequence ID" value="MDO1534842.1"/>
    <property type="molecule type" value="Genomic_DNA"/>
</dbReference>
<dbReference type="PRINTS" id="PR00039">
    <property type="entry name" value="HTHLYSR"/>
</dbReference>
<evidence type="ECO:0000256" key="4">
    <source>
        <dbReference type="ARBA" id="ARBA00023163"/>
    </source>
</evidence>
<dbReference type="Pfam" id="PF00126">
    <property type="entry name" value="HTH_1"/>
    <property type="match status" value="1"/>
</dbReference>